<dbReference type="InterPro" id="IPR039426">
    <property type="entry name" value="TonB-dep_rcpt-like"/>
</dbReference>
<dbReference type="RefSeq" id="WP_146271264.1">
    <property type="nucleotide sequence ID" value="NZ_VOEI01000003.1"/>
</dbReference>
<evidence type="ECO:0000313" key="15">
    <source>
        <dbReference type="EMBL" id="TWR26134.1"/>
    </source>
</evidence>
<dbReference type="PANTHER" id="PTHR30069:SF29">
    <property type="entry name" value="HEMOGLOBIN AND HEMOGLOBIN-HAPTOGLOBIN-BINDING PROTEIN 1-RELATED"/>
    <property type="match status" value="1"/>
</dbReference>
<keyword evidence="16" id="KW-1185">Reference proteome</keyword>
<dbReference type="Gene3D" id="2.170.130.10">
    <property type="entry name" value="TonB-dependent receptor, plug domain"/>
    <property type="match status" value="1"/>
</dbReference>
<proteinExistence type="inferred from homology"/>
<evidence type="ECO:0000259" key="14">
    <source>
        <dbReference type="Pfam" id="PF07715"/>
    </source>
</evidence>
<evidence type="ECO:0000256" key="10">
    <source>
        <dbReference type="PROSITE-ProRule" id="PRU01360"/>
    </source>
</evidence>
<evidence type="ECO:0000256" key="9">
    <source>
        <dbReference type="ARBA" id="ARBA00023237"/>
    </source>
</evidence>
<dbReference type="Gene3D" id="2.40.170.20">
    <property type="entry name" value="TonB-dependent receptor, beta-barrel domain"/>
    <property type="match status" value="1"/>
</dbReference>
<dbReference type="GO" id="GO:0015344">
    <property type="term" value="F:siderophore uptake transmembrane transporter activity"/>
    <property type="evidence" value="ECO:0007669"/>
    <property type="project" value="TreeGrafter"/>
</dbReference>
<evidence type="ECO:0000256" key="4">
    <source>
        <dbReference type="ARBA" id="ARBA00022692"/>
    </source>
</evidence>
<evidence type="ECO:0000256" key="7">
    <source>
        <dbReference type="ARBA" id="ARBA00023136"/>
    </source>
</evidence>
<evidence type="ECO:0000256" key="2">
    <source>
        <dbReference type="ARBA" id="ARBA00022448"/>
    </source>
</evidence>
<dbReference type="GO" id="GO:0044718">
    <property type="term" value="P:siderophore transmembrane transport"/>
    <property type="evidence" value="ECO:0007669"/>
    <property type="project" value="TreeGrafter"/>
</dbReference>
<dbReference type="PANTHER" id="PTHR30069">
    <property type="entry name" value="TONB-DEPENDENT OUTER MEMBRANE RECEPTOR"/>
    <property type="match status" value="1"/>
</dbReference>
<keyword evidence="3 10" id="KW-1134">Transmembrane beta strand</keyword>
<evidence type="ECO:0000256" key="8">
    <source>
        <dbReference type="ARBA" id="ARBA00023170"/>
    </source>
</evidence>
<dbReference type="OrthoDB" id="9764669at2"/>
<sequence>MKLIFICLVFFSANAIAQQADTAHIDTSKKLKEVVVTATRTNKNLMQVPMPVSIITAKEIKNRGMVHLNEILAEQTGLSVLPDAHGQGIQLQGFNSDYTMIMLDGLPLIGRTTGILDLSRITANNIDKIEIVKGPVSSLYGSEAMAGVINIISATPPKGASGSVSARYGNNKNADISLNGGYANSRLSLSGFVNRNSSSGYSLQPQSGSATVFPFYNYTLNGRLGYKFSNATRITVQLRNYNSTADNNFLVDNNRISGDGKEKNLTASAGLTHKFTDAFTGDVRLYHTSYNTKSLLNNQADGSIYDQTFFDQNFNRAELQGDYKLLQSLRITAGAGAQNESVLATRYNDKKTFNSGYLYGQADWTPIEKLNVIAGGRYDTHSVYGNQFSPKLAASYRFTENFTVLASTGKGYKAPDFRQLYLNFTNAVVGYSVFGYEEAASELKKLQDAGQIQSVLIDPSTLQRLNAESSTAYNFGFRYKPVSGLMWTANAFRNNIRDLIDSQPIAIKNNGQSVFSYFNIHNVYTQGVETDLSYQFLKHWTVSGGFQYLQAYDQSVLDRIKQGKVFSIDPATRETVKVTRSMYGGLLNRSRYMANARVAYEDEKTGIITSLRAIYRGRYGFSDLDGNGIVNRPDEYVKGYVLFNASVSKFFMRNQLRVQVTADNIGNYKNPIAISNLPGRLLYAGITYNFNKS</sequence>
<keyword evidence="5 12" id="KW-0732">Signal</keyword>
<feature type="signal peptide" evidence="12">
    <location>
        <begin position="1"/>
        <end position="17"/>
    </location>
</feature>
<protein>
    <submittedName>
        <fullName evidence="15">TonB-dependent receptor</fullName>
    </submittedName>
</protein>
<dbReference type="Proteomes" id="UP000318010">
    <property type="component" value="Unassembled WGS sequence"/>
</dbReference>
<dbReference type="InterPro" id="IPR012910">
    <property type="entry name" value="Plug_dom"/>
</dbReference>
<comment type="subcellular location">
    <subcellularLocation>
        <location evidence="1 10">Cell outer membrane</location>
        <topology evidence="1 10">Multi-pass membrane protein</topology>
    </subcellularLocation>
</comment>
<comment type="caution">
    <text evidence="15">The sequence shown here is derived from an EMBL/GenBank/DDBJ whole genome shotgun (WGS) entry which is preliminary data.</text>
</comment>
<evidence type="ECO:0000256" key="12">
    <source>
        <dbReference type="SAM" id="SignalP"/>
    </source>
</evidence>
<comment type="similarity">
    <text evidence="10 11">Belongs to the TonB-dependent receptor family.</text>
</comment>
<keyword evidence="8 15" id="KW-0675">Receptor</keyword>
<feature type="domain" description="TonB-dependent receptor-like beta-barrel" evidence="13">
    <location>
        <begin position="203"/>
        <end position="665"/>
    </location>
</feature>
<feature type="domain" description="TonB-dependent receptor plug" evidence="14">
    <location>
        <begin position="45"/>
        <end position="148"/>
    </location>
</feature>
<dbReference type="Pfam" id="PF00593">
    <property type="entry name" value="TonB_dep_Rec_b-barrel"/>
    <property type="match status" value="1"/>
</dbReference>
<dbReference type="CDD" id="cd01347">
    <property type="entry name" value="ligand_gated_channel"/>
    <property type="match status" value="1"/>
</dbReference>
<evidence type="ECO:0000313" key="16">
    <source>
        <dbReference type="Proteomes" id="UP000318010"/>
    </source>
</evidence>
<keyword evidence="2 10" id="KW-0813">Transport</keyword>
<evidence type="ECO:0000256" key="3">
    <source>
        <dbReference type="ARBA" id="ARBA00022452"/>
    </source>
</evidence>
<evidence type="ECO:0000256" key="11">
    <source>
        <dbReference type="RuleBase" id="RU003357"/>
    </source>
</evidence>
<dbReference type="AlphaFoldDB" id="A0A563U459"/>
<organism evidence="15 16">
    <name type="scientific">Mucilaginibacter achroorhodeus</name>
    <dbReference type="NCBI Taxonomy" id="2599294"/>
    <lineage>
        <taxon>Bacteria</taxon>
        <taxon>Pseudomonadati</taxon>
        <taxon>Bacteroidota</taxon>
        <taxon>Sphingobacteriia</taxon>
        <taxon>Sphingobacteriales</taxon>
        <taxon>Sphingobacteriaceae</taxon>
        <taxon>Mucilaginibacter</taxon>
    </lineage>
</organism>
<feature type="chain" id="PRO_5021943049" evidence="12">
    <location>
        <begin position="18"/>
        <end position="693"/>
    </location>
</feature>
<dbReference type="SUPFAM" id="SSF56935">
    <property type="entry name" value="Porins"/>
    <property type="match status" value="1"/>
</dbReference>
<evidence type="ECO:0000256" key="6">
    <source>
        <dbReference type="ARBA" id="ARBA00023077"/>
    </source>
</evidence>
<reference evidence="15 16" key="1">
    <citation type="submission" date="2019-07" db="EMBL/GenBank/DDBJ databases">
        <authorList>
            <person name="Kim J."/>
        </authorList>
    </citation>
    <scope>NUCLEOTIDE SEQUENCE [LARGE SCALE GENOMIC DNA]</scope>
    <source>
        <strain evidence="15 16">MJ1a</strain>
    </source>
</reference>
<keyword evidence="9 10" id="KW-0998">Cell outer membrane</keyword>
<evidence type="ECO:0000259" key="13">
    <source>
        <dbReference type="Pfam" id="PF00593"/>
    </source>
</evidence>
<dbReference type="InterPro" id="IPR000531">
    <property type="entry name" value="Beta-barrel_TonB"/>
</dbReference>
<dbReference type="GO" id="GO:0009279">
    <property type="term" value="C:cell outer membrane"/>
    <property type="evidence" value="ECO:0007669"/>
    <property type="project" value="UniProtKB-SubCell"/>
</dbReference>
<name>A0A563U459_9SPHI</name>
<dbReference type="PROSITE" id="PS52016">
    <property type="entry name" value="TONB_DEPENDENT_REC_3"/>
    <property type="match status" value="1"/>
</dbReference>
<evidence type="ECO:0000256" key="5">
    <source>
        <dbReference type="ARBA" id="ARBA00022729"/>
    </source>
</evidence>
<dbReference type="InterPro" id="IPR036942">
    <property type="entry name" value="Beta-barrel_TonB_sf"/>
</dbReference>
<dbReference type="Pfam" id="PF07715">
    <property type="entry name" value="Plug"/>
    <property type="match status" value="1"/>
</dbReference>
<keyword evidence="7 10" id="KW-0472">Membrane</keyword>
<accession>A0A563U459</accession>
<gene>
    <name evidence="15" type="ORF">FPZ42_10930</name>
</gene>
<dbReference type="InterPro" id="IPR037066">
    <property type="entry name" value="Plug_dom_sf"/>
</dbReference>
<keyword evidence="4 10" id="KW-0812">Transmembrane</keyword>
<keyword evidence="6 11" id="KW-0798">TonB box</keyword>
<evidence type="ECO:0000256" key="1">
    <source>
        <dbReference type="ARBA" id="ARBA00004571"/>
    </source>
</evidence>
<dbReference type="EMBL" id="VOEI01000003">
    <property type="protein sequence ID" value="TWR26134.1"/>
    <property type="molecule type" value="Genomic_DNA"/>
</dbReference>